<dbReference type="NCBIfam" id="TIGR01549">
    <property type="entry name" value="HAD-SF-IA-v1"/>
    <property type="match status" value="1"/>
</dbReference>
<evidence type="ECO:0000256" key="2">
    <source>
        <dbReference type="ARBA" id="ARBA00022801"/>
    </source>
</evidence>
<dbReference type="Pfam" id="PF00702">
    <property type="entry name" value="Hydrolase"/>
    <property type="match status" value="1"/>
</dbReference>
<dbReference type="InterPro" id="IPR036412">
    <property type="entry name" value="HAD-like_sf"/>
</dbReference>
<protein>
    <submittedName>
        <fullName evidence="4">HAD superfamily hydrolase (TIGR01549 family)</fullName>
    </submittedName>
</protein>
<keyword evidence="5" id="KW-1185">Reference proteome</keyword>
<evidence type="ECO:0000256" key="1">
    <source>
        <dbReference type="ARBA" id="ARBA00001946"/>
    </source>
</evidence>
<evidence type="ECO:0000313" key="5">
    <source>
        <dbReference type="Proteomes" id="UP000578112"/>
    </source>
</evidence>
<dbReference type="InterPro" id="IPR006439">
    <property type="entry name" value="HAD-SF_hydro_IA"/>
</dbReference>
<dbReference type="PANTHER" id="PTHR46470">
    <property type="entry name" value="N-ACYLNEURAMINATE-9-PHOSPHATASE"/>
    <property type="match status" value="1"/>
</dbReference>
<dbReference type="Gene3D" id="1.20.120.710">
    <property type="entry name" value="Haloacid dehalogenase hydrolase-like domain"/>
    <property type="match status" value="1"/>
</dbReference>
<comment type="cofactor">
    <cofactor evidence="1">
        <name>Mg(2+)</name>
        <dbReference type="ChEBI" id="CHEBI:18420"/>
    </cofactor>
</comment>
<dbReference type="GO" id="GO:0046380">
    <property type="term" value="P:N-acetylneuraminate biosynthetic process"/>
    <property type="evidence" value="ECO:0007669"/>
    <property type="project" value="TreeGrafter"/>
</dbReference>
<dbReference type="InterPro" id="IPR023214">
    <property type="entry name" value="HAD_sf"/>
</dbReference>
<reference evidence="4 5" key="1">
    <citation type="submission" date="2020-08" db="EMBL/GenBank/DDBJ databases">
        <title>Sequencing the genomes of 1000 actinobacteria strains.</title>
        <authorList>
            <person name="Klenk H.-P."/>
        </authorList>
    </citation>
    <scope>NUCLEOTIDE SEQUENCE [LARGE SCALE GENOMIC DNA]</scope>
    <source>
        <strain evidence="4 5">DSM 43149</strain>
    </source>
</reference>
<dbReference type="InterPro" id="IPR051400">
    <property type="entry name" value="HAD-like_hydrolase"/>
</dbReference>
<sequence length="220" mass="24188">MRPLALFDLDGTLVDRKAAFDAWAGEFAADHHLDEAALTFMVMADAHHSGPMDGYFTTIRETFGLAEAPDALWRQYRRRMPELAACRADDLDALRRLRGAGWRIGIVTNGMADNQLGKIRNTGLSDLVDAWGISGELGVRKPDPQIFRRVAERCGTDLDRGGWMIGDNLVHDVAGGHAAGLRTIWLHPRRHPAPWSFTGPAPDFTVGSVADAVAVLLRDH</sequence>
<comment type="caution">
    <text evidence="4">The sequence shown here is derived from an EMBL/GenBank/DDBJ whole genome shotgun (WGS) entry which is preliminary data.</text>
</comment>
<dbReference type="PANTHER" id="PTHR46470:SF3">
    <property type="entry name" value="N-ACYLNEURAMINATE-9-PHOSPHATASE"/>
    <property type="match status" value="1"/>
</dbReference>
<dbReference type="Gene3D" id="3.40.50.1000">
    <property type="entry name" value="HAD superfamily/HAD-like"/>
    <property type="match status" value="1"/>
</dbReference>
<dbReference type="PRINTS" id="PR00413">
    <property type="entry name" value="HADHALOGNASE"/>
</dbReference>
<proteinExistence type="predicted"/>
<organism evidence="4 5">
    <name type="scientific">Actinoplanes digitatis</name>
    <dbReference type="NCBI Taxonomy" id="1868"/>
    <lineage>
        <taxon>Bacteria</taxon>
        <taxon>Bacillati</taxon>
        <taxon>Actinomycetota</taxon>
        <taxon>Actinomycetes</taxon>
        <taxon>Micromonosporales</taxon>
        <taxon>Micromonosporaceae</taxon>
        <taxon>Actinoplanes</taxon>
    </lineage>
</organism>
<dbReference type="SFLD" id="SFLDS00003">
    <property type="entry name" value="Haloacid_Dehalogenase"/>
    <property type="match status" value="1"/>
</dbReference>
<dbReference type="SUPFAM" id="SSF56784">
    <property type="entry name" value="HAD-like"/>
    <property type="match status" value="1"/>
</dbReference>
<dbReference type="SFLD" id="SFLDG01129">
    <property type="entry name" value="C1.5:_HAD__Beta-PGM__Phosphata"/>
    <property type="match status" value="1"/>
</dbReference>
<dbReference type="AlphaFoldDB" id="A0A7W7HZ56"/>
<evidence type="ECO:0000256" key="3">
    <source>
        <dbReference type="ARBA" id="ARBA00022842"/>
    </source>
</evidence>
<accession>A0A7W7HZ56</accession>
<dbReference type="GO" id="GO:0050124">
    <property type="term" value="F:N-acylneuraminate-9-phosphatase activity"/>
    <property type="evidence" value="ECO:0007669"/>
    <property type="project" value="TreeGrafter"/>
</dbReference>
<gene>
    <name evidence="4" type="ORF">BJ971_003909</name>
</gene>
<dbReference type="EMBL" id="JACHNH010000001">
    <property type="protein sequence ID" value="MBB4763353.1"/>
    <property type="molecule type" value="Genomic_DNA"/>
</dbReference>
<dbReference type="Proteomes" id="UP000578112">
    <property type="component" value="Unassembled WGS sequence"/>
</dbReference>
<evidence type="ECO:0000313" key="4">
    <source>
        <dbReference type="EMBL" id="MBB4763353.1"/>
    </source>
</evidence>
<dbReference type="RefSeq" id="WP_184994685.1">
    <property type="nucleotide sequence ID" value="NZ_BOMK01000010.1"/>
</dbReference>
<keyword evidence="2 4" id="KW-0378">Hydrolase</keyword>
<name>A0A7W7HZ56_9ACTN</name>
<keyword evidence="3" id="KW-0460">Magnesium</keyword>